<evidence type="ECO:0000313" key="7">
    <source>
        <dbReference type="Proteomes" id="UP000835052"/>
    </source>
</evidence>
<dbReference type="OrthoDB" id="3200163at2759"/>
<keyword evidence="2" id="KW-0719">Serine esterase</keyword>
<evidence type="ECO:0000256" key="2">
    <source>
        <dbReference type="ARBA" id="ARBA00022487"/>
    </source>
</evidence>
<dbReference type="EMBL" id="CAJGYM010000043">
    <property type="protein sequence ID" value="CAD6194275.1"/>
    <property type="molecule type" value="Genomic_DNA"/>
</dbReference>
<dbReference type="AlphaFoldDB" id="A0A8S1HG81"/>
<dbReference type="PROSITE" id="PS00122">
    <property type="entry name" value="CARBOXYLESTERASE_B_1"/>
    <property type="match status" value="1"/>
</dbReference>
<protein>
    <recommendedName>
        <fullName evidence="4">Carboxylic ester hydrolase</fullName>
        <ecNumber evidence="4">3.1.1.-</ecNumber>
    </recommendedName>
</protein>
<comment type="caution">
    <text evidence="6">The sequence shown here is derived from an EMBL/GenBank/DDBJ whole genome shotgun (WGS) entry which is preliminary data.</text>
</comment>
<reference evidence="6" key="1">
    <citation type="submission" date="2020-10" db="EMBL/GenBank/DDBJ databases">
        <authorList>
            <person name="Kikuchi T."/>
        </authorList>
    </citation>
    <scope>NUCLEOTIDE SEQUENCE</scope>
    <source>
        <strain evidence="6">NKZ352</strain>
    </source>
</reference>
<sequence>MPVAQHKAWKACRKGRVRTSSMGSCLFKPLNKVEPKRLVRVEQGMVEGTALVTSQGSQCEVYLGIPYAKPPVGELRFQKPQPPDSWDDVLKCKKFPSRSVQKDMMWDKVMSSASQSEDCLYLNVFAPAVEEGNNKKHPVLFYIHGGGWLMDSAEKYTPKNVCRLLVSKGIVVVTIHYRLGYLGFMSTGDSVCKGNFGLWDMLEALKWTHANIEAFGGDPKNITLSGQSAGAASADLLSISPLARGLFNKKILMGGNSYCHWATTKPAEIREYCRRKAIKLGYKPRDSYSSTTEESADIFDFFKRQPAEKLETTMFFSKTIFTKCKLPLAPVIDGEILPESLSQLRANAPQVPSIVGGGEYESLLFIAIGLLRCSAKDVAHAIDEVSTRSGYAKSFVQKCAQQLYGDSQDVRNNAKKRKRMYVEMISDIFFNYANYRLMDEQKKAGNNNCYAFCFEHTSKNVWGWLQHVVPFTGGTHTSDVTYLFDCNYMNAPLPMDKQDRVVSDVMTRYFAQFVKSGNPNEKSTNGAELPQWTPIQNDDTEMKTLCFNLEPQMKTKEYIQRMRQLQEERSKIPSIQIS</sequence>
<comment type="similarity">
    <text evidence="1 4">Belongs to the type-B carboxylesterase/lipase family.</text>
</comment>
<keyword evidence="7" id="KW-1185">Reference proteome</keyword>
<dbReference type="InterPro" id="IPR019819">
    <property type="entry name" value="Carboxylesterase_B_CS"/>
</dbReference>
<keyword evidence="3 4" id="KW-0378">Hydrolase</keyword>
<proteinExistence type="inferred from homology"/>
<evidence type="ECO:0000259" key="5">
    <source>
        <dbReference type="Pfam" id="PF00135"/>
    </source>
</evidence>
<gene>
    <name evidence="6" type="ORF">CAUJ_LOCUS10194</name>
</gene>
<dbReference type="EC" id="3.1.1.-" evidence="4"/>
<evidence type="ECO:0000256" key="1">
    <source>
        <dbReference type="ARBA" id="ARBA00005964"/>
    </source>
</evidence>
<dbReference type="SUPFAM" id="SSF53474">
    <property type="entry name" value="alpha/beta-Hydrolases"/>
    <property type="match status" value="1"/>
</dbReference>
<evidence type="ECO:0000256" key="4">
    <source>
        <dbReference type="RuleBase" id="RU361235"/>
    </source>
</evidence>
<evidence type="ECO:0000256" key="3">
    <source>
        <dbReference type="ARBA" id="ARBA00022801"/>
    </source>
</evidence>
<dbReference type="Gene3D" id="3.40.50.1820">
    <property type="entry name" value="alpha/beta hydrolase"/>
    <property type="match status" value="1"/>
</dbReference>
<feature type="domain" description="Carboxylesterase type B" evidence="5">
    <location>
        <begin position="37"/>
        <end position="557"/>
    </location>
</feature>
<dbReference type="PANTHER" id="PTHR44590:SF4">
    <property type="entry name" value="CARBOXYLIC ESTER HYDROLASE"/>
    <property type="match status" value="1"/>
</dbReference>
<evidence type="ECO:0000313" key="6">
    <source>
        <dbReference type="EMBL" id="CAD6194275.1"/>
    </source>
</evidence>
<dbReference type="GO" id="GO:0052689">
    <property type="term" value="F:carboxylic ester hydrolase activity"/>
    <property type="evidence" value="ECO:0007669"/>
    <property type="project" value="UniProtKB-KW"/>
</dbReference>
<name>A0A8S1HG81_9PELO</name>
<dbReference type="Proteomes" id="UP000835052">
    <property type="component" value="Unassembled WGS sequence"/>
</dbReference>
<dbReference type="InterPro" id="IPR019826">
    <property type="entry name" value="Carboxylesterase_B_AS"/>
</dbReference>
<dbReference type="PROSITE" id="PS00941">
    <property type="entry name" value="CARBOXYLESTERASE_B_2"/>
    <property type="match status" value="1"/>
</dbReference>
<dbReference type="InterPro" id="IPR029058">
    <property type="entry name" value="AB_hydrolase_fold"/>
</dbReference>
<dbReference type="PANTHER" id="PTHR44590">
    <property type="entry name" value="CARBOXYLIC ESTER HYDROLASE-RELATED"/>
    <property type="match status" value="1"/>
</dbReference>
<organism evidence="6 7">
    <name type="scientific">Caenorhabditis auriculariae</name>
    <dbReference type="NCBI Taxonomy" id="2777116"/>
    <lineage>
        <taxon>Eukaryota</taxon>
        <taxon>Metazoa</taxon>
        <taxon>Ecdysozoa</taxon>
        <taxon>Nematoda</taxon>
        <taxon>Chromadorea</taxon>
        <taxon>Rhabditida</taxon>
        <taxon>Rhabditina</taxon>
        <taxon>Rhabditomorpha</taxon>
        <taxon>Rhabditoidea</taxon>
        <taxon>Rhabditidae</taxon>
        <taxon>Peloderinae</taxon>
        <taxon>Caenorhabditis</taxon>
    </lineage>
</organism>
<accession>A0A8S1HG81</accession>
<dbReference type="InterPro" id="IPR002018">
    <property type="entry name" value="CarbesteraseB"/>
</dbReference>
<dbReference type="Pfam" id="PF00135">
    <property type="entry name" value="COesterase"/>
    <property type="match status" value="1"/>
</dbReference>